<accession>A0A1L4FQQ9</accession>
<sequence length="76" mass="8052">MFKHELILNHIDDIFGQDMHAKRVLSLANATLGVIESGSLAIHAIGSGLSLANGLERGAMPRGYCLVAAPARRDLG</sequence>
<proteinExistence type="predicted"/>
<geneLocation type="plasmid" evidence="1">
    <name>pLNU-11</name>
</geneLocation>
<dbReference type="AlphaFoldDB" id="A0A1L4FQQ9"/>
<name>A0A1L4FQQ9_CITFR</name>
<gene>
    <name evidence="1" type="primary">tnp</name>
    <name evidence="1" type="ORF">pLNU_2</name>
</gene>
<evidence type="ECO:0000313" key="1">
    <source>
        <dbReference type="EMBL" id="APJ37947.1"/>
    </source>
</evidence>
<reference evidence="1" key="1">
    <citation type="submission" date="2016-09" db="EMBL/GenBank/DDBJ databases">
        <title>Genomic and functional analysis of four multidrug resistance plasmids captured from the sediments of an urban coastal wetland.</title>
        <authorList>
            <person name="Botts R.T."/>
            <person name="Apffel B.A."/>
            <person name="Walters C.J."/>
            <person name="Davidson K.E."/>
            <person name="Echols R.S."/>
            <person name="Geiger M.R."/>
            <person name="Guzman V.L."/>
            <person name="Haase V.S."/>
            <person name="Hoenecke M.A."/>
            <person name="La Chat C.A."/>
            <person name="Mielke J.A."/>
            <person name="Mullen K.L."/>
            <person name="Virtue C."/>
            <person name="Brown C.J."/>
            <person name="Top E.M."/>
            <person name="Cummings D.E."/>
        </authorList>
    </citation>
    <scope>NUCLEOTIDE SEQUENCE</scope>
    <source>
        <strain evidence="1">ATetA</strain>
        <plasmid evidence="1">pLNU-11</plasmid>
    </source>
</reference>
<dbReference type="EMBL" id="KX863568">
    <property type="protein sequence ID" value="APJ37947.1"/>
    <property type="molecule type" value="Genomic_DNA"/>
</dbReference>
<protein>
    <submittedName>
        <fullName evidence="1">Uncharacterized protein</fullName>
    </submittedName>
</protein>
<organism evidence="1">
    <name type="scientific">Citrobacter freundii</name>
    <dbReference type="NCBI Taxonomy" id="546"/>
    <lineage>
        <taxon>Bacteria</taxon>
        <taxon>Pseudomonadati</taxon>
        <taxon>Pseudomonadota</taxon>
        <taxon>Gammaproteobacteria</taxon>
        <taxon>Enterobacterales</taxon>
        <taxon>Enterobacteriaceae</taxon>
        <taxon>Citrobacter</taxon>
        <taxon>Citrobacter freundii complex</taxon>
    </lineage>
</organism>
<keyword evidence="1" id="KW-0614">Plasmid</keyword>